<protein>
    <submittedName>
        <fullName evidence="2">Uncharacterized protein</fullName>
    </submittedName>
</protein>
<evidence type="ECO:0000313" key="2">
    <source>
        <dbReference type="EMBL" id="PNX87990.1"/>
    </source>
</evidence>
<dbReference type="Proteomes" id="UP000236291">
    <property type="component" value="Unassembled WGS sequence"/>
</dbReference>
<sequence>SGIAADMIAAEDPGRDKHVYENHSAFVIGRSIVENAMAAIIEFIALYEIWYMYVDKLVYYKLCDTRCFQPNLHSTFHLFLFLGPRILLC</sequence>
<gene>
    <name evidence="1" type="ORF">L195_g029056</name>
    <name evidence="2" type="ORF">L195_g044090</name>
</gene>
<evidence type="ECO:0000313" key="1">
    <source>
        <dbReference type="EMBL" id="PNX73158.1"/>
    </source>
</evidence>
<accession>A0A2K3MB34</accession>
<reference evidence="2 3" key="2">
    <citation type="journal article" date="2017" name="Front. Plant Sci.">
        <title>Gene Classification and Mining of Molecular Markers Useful in Red Clover (Trifolium pratense) Breeding.</title>
        <authorList>
            <person name="Istvanek J."/>
            <person name="Dluhosova J."/>
            <person name="Dluhos P."/>
            <person name="Patkova L."/>
            <person name="Nedelnik J."/>
            <person name="Repkova J."/>
        </authorList>
    </citation>
    <scope>NUCLEOTIDE SEQUENCE [LARGE SCALE GENOMIC DNA]</scope>
    <source>
        <strain evidence="3">cv. Tatra</strain>
        <tissue evidence="2">Young leaves</tissue>
    </source>
</reference>
<evidence type="ECO:0000313" key="3">
    <source>
        <dbReference type="Proteomes" id="UP000236291"/>
    </source>
</evidence>
<organism evidence="2 3">
    <name type="scientific">Trifolium pratense</name>
    <name type="common">Red clover</name>
    <dbReference type="NCBI Taxonomy" id="57577"/>
    <lineage>
        <taxon>Eukaryota</taxon>
        <taxon>Viridiplantae</taxon>
        <taxon>Streptophyta</taxon>
        <taxon>Embryophyta</taxon>
        <taxon>Tracheophyta</taxon>
        <taxon>Spermatophyta</taxon>
        <taxon>Magnoliopsida</taxon>
        <taxon>eudicotyledons</taxon>
        <taxon>Gunneridae</taxon>
        <taxon>Pentapetalae</taxon>
        <taxon>rosids</taxon>
        <taxon>fabids</taxon>
        <taxon>Fabales</taxon>
        <taxon>Fabaceae</taxon>
        <taxon>Papilionoideae</taxon>
        <taxon>50 kb inversion clade</taxon>
        <taxon>NPAAA clade</taxon>
        <taxon>Hologalegina</taxon>
        <taxon>IRL clade</taxon>
        <taxon>Trifolieae</taxon>
        <taxon>Trifolium</taxon>
    </lineage>
</organism>
<reference evidence="2 3" key="1">
    <citation type="journal article" date="2014" name="Am. J. Bot.">
        <title>Genome assembly and annotation for red clover (Trifolium pratense; Fabaceae).</title>
        <authorList>
            <person name="Istvanek J."/>
            <person name="Jaros M."/>
            <person name="Krenek A."/>
            <person name="Repkova J."/>
        </authorList>
    </citation>
    <scope>NUCLEOTIDE SEQUENCE [LARGE SCALE GENOMIC DNA]</scope>
    <source>
        <strain evidence="3">cv. Tatra</strain>
        <tissue evidence="2">Young leaves</tissue>
    </source>
</reference>
<dbReference type="EMBL" id="ASHM01055312">
    <property type="protein sequence ID" value="PNX87990.1"/>
    <property type="molecule type" value="Genomic_DNA"/>
</dbReference>
<dbReference type="EMBL" id="ASHM01025613">
    <property type="protein sequence ID" value="PNX73158.1"/>
    <property type="molecule type" value="Genomic_DNA"/>
</dbReference>
<feature type="non-terminal residue" evidence="2">
    <location>
        <position position="1"/>
    </location>
</feature>
<comment type="caution">
    <text evidence="2">The sequence shown here is derived from an EMBL/GenBank/DDBJ whole genome shotgun (WGS) entry which is preliminary data.</text>
</comment>
<name>A0A2K3MB34_TRIPR</name>
<proteinExistence type="predicted"/>
<dbReference type="AlphaFoldDB" id="A0A2K3MB34"/>